<dbReference type="PANTHER" id="PTHR20974">
    <property type="entry name" value="UPF0585 PROTEIN CG18661"/>
    <property type="match status" value="1"/>
</dbReference>
<reference evidence="2 3" key="1">
    <citation type="submission" date="2016-10" db="EMBL/GenBank/DDBJ databases">
        <authorList>
            <person name="de Groot N.N."/>
        </authorList>
    </citation>
    <scope>NUCLEOTIDE SEQUENCE [LARGE SCALE GENOMIC DNA]</scope>
    <source>
        <strain evidence="2 3">DSM 25584</strain>
    </source>
</reference>
<dbReference type="Pfam" id="PF06080">
    <property type="entry name" value="DUF938"/>
    <property type="match status" value="1"/>
</dbReference>
<name>A0A1G7RJI8_9PROT</name>
<protein>
    <recommendedName>
        <fullName evidence="4">SAM-dependent methyltransferase</fullName>
    </recommendedName>
</protein>
<dbReference type="Gene3D" id="3.40.50.150">
    <property type="entry name" value="Vaccinia Virus protein VP39"/>
    <property type="match status" value="1"/>
</dbReference>
<dbReference type="InterPro" id="IPR029063">
    <property type="entry name" value="SAM-dependent_MTases_sf"/>
</dbReference>
<accession>A0A1G7RJI8</accession>
<dbReference type="EMBL" id="FNCE01000005">
    <property type="protein sequence ID" value="SDG10901.1"/>
    <property type="molecule type" value="Genomic_DNA"/>
</dbReference>
<evidence type="ECO:0008006" key="4">
    <source>
        <dbReference type="Google" id="ProtNLM"/>
    </source>
</evidence>
<sequence length="222" mass="23478">MSSNVYQSADSKPGFTEAEDARRSAPAALRNREPIREVLVRVLPTTGTVLEIAAGTGEHAVAFAAALPGVTWLPSDPEPGMRASIAAHAAAEGVANVAEPLDLDVSADTWPVERADALVCINLLHISPWAATQGLFAGCARILPPGAPVVVYGPFTRDGAHTSESNAKFDAQLRSKNPEWGIRDVAEVAGDAQRHGVALDEVVEMPANNLILVMRMTSDRRA</sequence>
<evidence type="ECO:0000256" key="1">
    <source>
        <dbReference type="SAM" id="MobiDB-lite"/>
    </source>
</evidence>
<feature type="compositionally biased region" description="Polar residues" evidence="1">
    <location>
        <begin position="1"/>
        <end position="10"/>
    </location>
</feature>
<dbReference type="Proteomes" id="UP000199415">
    <property type="component" value="Unassembled WGS sequence"/>
</dbReference>
<dbReference type="STRING" id="1082479.SAMN05216241_105158"/>
<organism evidence="2 3">
    <name type="scientific">Limimonas halophila</name>
    <dbReference type="NCBI Taxonomy" id="1082479"/>
    <lineage>
        <taxon>Bacteria</taxon>
        <taxon>Pseudomonadati</taxon>
        <taxon>Pseudomonadota</taxon>
        <taxon>Alphaproteobacteria</taxon>
        <taxon>Rhodospirillales</taxon>
        <taxon>Rhodovibrionaceae</taxon>
        <taxon>Limimonas</taxon>
    </lineage>
</organism>
<dbReference type="InterPro" id="IPR010342">
    <property type="entry name" value="DUF938"/>
</dbReference>
<evidence type="ECO:0000313" key="2">
    <source>
        <dbReference type="EMBL" id="SDG10901.1"/>
    </source>
</evidence>
<dbReference type="SUPFAM" id="SSF53335">
    <property type="entry name" value="S-adenosyl-L-methionine-dependent methyltransferases"/>
    <property type="match status" value="1"/>
</dbReference>
<gene>
    <name evidence="2" type="ORF">SAMN05216241_105158</name>
</gene>
<evidence type="ECO:0000313" key="3">
    <source>
        <dbReference type="Proteomes" id="UP000199415"/>
    </source>
</evidence>
<dbReference type="RefSeq" id="WP_245659517.1">
    <property type="nucleotide sequence ID" value="NZ_FNCE01000005.1"/>
</dbReference>
<proteinExistence type="predicted"/>
<feature type="region of interest" description="Disordered" evidence="1">
    <location>
        <begin position="1"/>
        <end position="28"/>
    </location>
</feature>
<keyword evidence="3" id="KW-1185">Reference proteome</keyword>
<dbReference type="PANTHER" id="PTHR20974:SF0">
    <property type="entry name" value="UPF0585 PROTEIN CG18661"/>
    <property type="match status" value="1"/>
</dbReference>
<dbReference type="AlphaFoldDB" id="A0A1G7RJI8"/>